<dbReference type="SUPFAM" id="SSF53335">
    <property type="entry name" value="S-adenosyl-L-methionine-dependent methyltransferases"/>
    <property type="match status" value="1"/>
</dbReference>
<keyword evidence="2" id="KW-1185">Reference proteome</keyword>
<evidence type="ECO:0000313" key="1">
    <source>
        <dbReference type="EMBL" id="MBB5870611.1"/>
    </source>
</evidence>
<dbReference type="AlphaFoldDB" id="A0A841BV36"/>
<dbReference type="InterPro" id="IPR029063">
    <property type="entry name" value="SAM-dependent_MTases_sf"/>
</dbReference>
<dbReference type="Gene3D" id="3.40.50.150">
    <property type="entry name" value="Vaccinia Virus protein VP39"/>
    <property type="match status" value="1"/>
</dbReference>
<reference evidence="1 2" key="1">
    <citation type="submission" date="2020-08" db="EMBL/GenBank/DDBJ databases">
        <title>Sequencing the genomes of 1000 actinobacteria strains.</title>
        <authorList>
            <person name="Klenk H.-P."/>
        </authorList>
    </citation>
    <scope>NUCLEOTIDE SEQUENCE [LARGE SCALE GENOMIC DNA]</scope>
    <source>
        <strain evidence="1 2">DSM 45362</strain>
    </source>
</reference>
<comment type="caution">
    <text evidence="1">The sequence shown here is derived from an EMBL/GenBank/DDBJ whole genome shotgun (WGS) entry which is preliminary data.</text>
</comment>
<dbReference type="RefSeq" id="WP_184838112.1">
    <property type="nucleotide sequence ID" value="NZ_JACHMN010000002.1"/>
</dbReference>
<organism evidence="1 2">
    <name type="scientific">Allocatelliglobosispora scoriae</name>
    <dbReference type="NCBI Taxonomy" id="643052"/>
    <lineage>
        <taxon>Bacteria</taxon>
        <taxon>Bacillati</taxon>
        <taxon>Actinomycetota</taxon>
        <taxon>Actinomycetes</taxon>
        <taxon>Micromonosporales</taxon>
        <taxon>Micromonosporaceae</taxon>
        <taxon>Allocatelliglobosispora</taxon>
    </lineage>
</organism>
<dbReference type="Proteomes" id="UP000587527">
    <property type="component" value="Unassembled WGS sequence"/>
</dbReference>
<dbReference type="EMBL" id="JACHMN010000002">
    <property type="protein sequence ID" value="MBB5870611.1"/>
    <property type="molecule type" value="Genomic_DNA"/>
</dbReference>
<evidence type="ECO:0008006" key="3">
    <source>
        <dbReference type="Google" id="ProtNLM"/>
    </source>
</evidence>
<name>A0A841BV36_9ACTN</name>
<sequence>MTADLEMIGGELRTFAEPQPPAGGPGLAALLHAVAEPGTTVLLAGPHAADLIEALDGAKVTALLRGHPDAESLAAAHSGVRVVCGSIDRLPAETFDLVVALAGLHRLISAEGAQLTWGETLGRLAGAVAPGGRLLVAAENPLGVHRLVAFAPAEDPNSDESWSPAASADASRPASAAQLRDALTAAGLAPVVAYAAYAVPHAPSLLVTGGALPLLPPGQLAASCADLSGPVLSDPRGIAADALRAGLAAGLAPSWLTLATKPDPSAGTPKAMPDGFLAEPGVTGDLRVALHVVVTGDGTLNRVPAATAALVHGPVTRDPARLVGAIPPGRLLAEVLLGHILRRDVPAVRGTLRAYAQWLEQAGDGAVFATVDRVVVDGDEHTPLDASWRWTEPVRTELVLAVALRDFAVTLITEGHPHGWPAGLDADGLTALLAGLAGRELGRTVLTEATALAATIASAVRGLTPQETADLREALATVGTGSVPLTVESHRELLLAAQAGRAEVIRLRAVLKRTEDWLADCERKLKDAQRGLTKLKESKAYDIGRKIVRPVRKLRRMLRGGK</sequence>
<protein>
    <recommendedName>
        <fullName evidence="3">Class I SAM-dependent methyltransferase</fullName>
    </recommendedName>
</protein>
<proteinExistence type="predicted"/>
<accession>A0A841BV36</accession>
<gene>
    <name evidence="1" type="ORF">F4553_003990</name>
</gene>
<evidence type="ECO:0000313" key="2">
    <source>
        <dbReference type="Proteomes" id="UP000587527"/>
    </source>
</evidence>